<comment type="similarity">
    <text evidence="1">Belongs to the Gfa family.</text>
</comment>
<proteinExistence type="inferred from homology"/>
<accession>A0A7W6LMY0</accession>
<dbReference type="RefSeq" id="WP_062553818.1">
    <property type="nucleotide sequence ID" value="NZ_CP049249.1"/>
</dbReference>
<keyword evidence="3" id="KW-0862">Zinc</keyword>
<dbReference type="PANTHER" id="PTHR33337">
    <property type="entry name" value="GFA DOMAIN-CONTAINING PROTEIN"/>
    <property type="match status" value="1"/>
</dbReference>
<evidence type="ECO:0000313" key="7">
    <source>
        <dbReference type="Proteomes" id="UP000519897"/>
    </source>
</evidence>
<name>A0A7W6LMY0_9HYPH</name>
<dbReference type="Pfam" id="PF04828">
    <property type="entry name" value="GFA"/>
    <property type="match status" value="1"/>
</dbReference>
<evidence type="ECO:0000259" key="5">
    <source>
        <dbReference type="PROSITE" id="PS51891"/>
    </source>
</evidence>
<dbReference type="InterPro" id="IPR011057">
    <property type="entry name" value="Mss4-like_sf"/>
</dbReference>
<protein>
    <recommendedName>
        <fullName evidence="5">CENP-V/GFA domain-containing protein</fullName>
    </recommendedName>
</protein>
<dbReference type="GO" id="GO:0046872">
    <property type="term" value="F:metal ion binding"/>
    <property type="evidence" value="ECO:0007669"/>
    <property type="project" value="UniProtKB-KW"/>
</dbReference>
<evidence type="ECO:0000256" key="3">
    <source>
        <dbReference type="ARBA" id="ARBA00022833"/>
    </source>
</evidence>
<comment type="caution">
    <text evidence="6">The sequence shown here is derived from an EMBL/GenBank/DDBJ whole genome shotgun (WGS) entry which is preliminary data.</text>
</comment>
<dbReference type="PROSITE" id="PS51891">
    <property type="entry name" value="CENP_V_GFA"/>
    <property type="match status" value="1"/>
</dbReference>
<dbReference type="GO" id="GO:0016846">
    <property type="term" value="F:carbon-sulfur lyase activity"/>
    <property type="evidence" value="ECO:0007669"/>
    <property type="project" value="InterPro"/>
</dbReference>
<reference evidence="6 7" key="1">
    <citation type="submission" date="2020-08" db="EMBL/GenBank/DDBJ databases">
        <title>Genomic Encyclopedia of Type Strains, Phase IV (KMG-IV): sequencing the most valuable type-strain genomes for metagenomic binning, comparative biology and taxonomic classification.</title>
        <authorList>
            <person name="Goeker M."/>
        </authorList>
    </citation>
    <scope>NUCLEOTIDE SEQUENCE [LARGE SCALE GENOMIC DNA]</scope>
    <source>
        <strain evidence="6 7">DSM 29514</strain>
    </source>
</reference>
<gene>
    <name evidence="6" type="ORF">GGQ72_004722</name>
</gene>
<keyword evidence="7" id="KW-1185">Reference proteome</keyword>
<evidence type="ECO:0000313" key="6">
    <source>
        <dbReference type="EMBL" id="MBB4146152.1"/>
    </source>
</evidence>
<dbReference type="Gene3D" id="3.90.1590.10">
    <property type="entry name" value="glutathione-dependent formaldehyde- activating enzyme (gfa)"/>
    <property type="match status" value="1"/>
</dbReference>
<feature type="domain" description="CENP-V/GFA" evidence="5">
    <location>
        <begin position="4"/>
        <end position="110"/>
    </location>
</feature>
<dbReference type="AlphaFoldDB" id="A0A7W6LMY0"/>
<dbReference type="Proteomes" id="UP000519897">
    <property type="component" value="Unassembled WGS sequence"/>
</dbReference>
<dbReference type="PANTHER" id="PTHR33337:SF40">
    <property type="entry name" value="CENP-V_GFA DOMAIN-CONTAINING PROTEIN-RELATED"/>
    <property type="match status" value="1"/>
</dbReference>
<evidence type="ECO:0000256" key="2">
    <source>
        <dbReference type="ARBA" id="ARBA00022723"/>
    </source>
</evidence>
<keyword evidence="4" id="KW-0456">Lyase</keyword>
<sequence length="124" mass="13801">MSERQGSCRCGRVSFAVKGEPTRIGICHCTDCRVESGSAFTYFGIWPAAQFTSAGETTVFEGRRFCPSCGSRLFAYDETEAEIKLGSLSEAPTDLVPVYELWVKRREPWLAAIDGAEQFDEDRT</sequence>
<dbReference type="SUPFAM" id="SSF51316">
    <property type="entry name" value="Mss4-like"/>
    <property type="match status" value="1"/>
</dbReference>
<evidence type="ECO:0000256" key="1">
    <source>
        <dbReference type="ARBA" id="ARBA00005495"/>
    </source>
</evidence>
<keyword evidence="2" id="KW-0479">Metal-binding</keyword>
<organism evidence="6 7">
    <name type="scientific">Rhizobium rhizoryzae</name>
    <dbReference type="NCBI Taxonomy" id="451876"/>
    <lineage>
        <taxon>Bacteria</taxon>
        <taxon>Pseudomonadati</taxon>
        <taxon>Pseudomonadota</taxon>
        <taxon>Alphaproteobacteria</taxon>
        <taxon>Hyphomicrobiales</taxon>
        <taxon>Rhizobiaceae</taxon>
        <taxon>Rhizobium/Agrobacterium group</taxon>
        <taxon>Rhizobium</taxon>
    </lineage>
</organism>
<dbReference type="InterPro" id="IPR006913">
    <property type="entry name" value="CENP-V/GFA"/>
</dbReference>
<evidence type="ECO:0000256" key="4">
    <source>
        <dbReference type="ARBA" id="ARBA00023239"/>
    </source>
</evidence>
<dbReference type="EMBL" id="JACIEC010000020">
    <property type="protein sequence ID" value="MBB4146152.1"/>
    <property type="molecule type" value="Genomic_DNA"/>
</dbReference>